<dbReference type="EMBL" id="ACCL02000028">
    <property type="protein sequence ID" value="EET58614.1"/>
    <property type="molecule type" value="Genomic_DNA"/>
</dbReference>
<dbReference type="Proteomes" id="UP000005561">
    <property type="component" value="Unassembled WGS sequence"/>
</dbReference>
<evidence type="ECO:0000259" key="1">
    <source>
        <dbReference type="Pfam" id="PF02517"/>
    </source>
</evidence>
<organism evidence="2 3">
    <name type="scientific">Marvinbryantia formatexigens DSM 14469</name>
    <dbReference type="NCBI Taxonomy" id="478749"/>
    <lineage>
        <taxon>Bacteria</taxon>
        <taxon>Bacillati</taxon>
        <taxon>Bacillota</taxon>
        <taxon>Clostridia</taxon>
        <taxon>Lachnospirales</taxon>
        <taxon>Lachnospiraceae</taxon>
        <taxon>Marvinbryantia</taxon>
    </lineage>
</organism>
<dbReference type="Pfam" id="PF02517">
    <property type="entry name" value="Rce1-like"/>
    <property type="match status" value="1"/>
</dbReference>
<name>C6LLA3_9FIRM</name>
<comment type="caution">
    <text evidence="2">The sequence shown here is derived from an EMBL/GenBank/DDBJ whole genome shotgun (WGS) entry which is preliminary data.</text>
</comment>
<keyword evidence="3" id="KW-1185">Reference proteome</keyword>
<dbReference type="GO" id="GO:0004175">
    <property type="term" value="F:endopeptidase activity"/>
    <property type="evidence" value="ECO:0007669"/>
    <property type="project" value="UniProtKB-ARBA"/>
</dbReference>
<dbReference type="STRING" id="168384.SAMN05660368_03528"/>
<dbReference type="AlphaFoldDB" id="C6LLA3"/>
<gene>
    <name evidence="2" type="ORF">BRYFOR_09450</name>
</gene>
<dbReference type="RefSeq" id="WP_006864202.1">
    <property type="nucleotide sequence ID" value="NZ_ACCL02000028.1"/>
</dbReference>
<dbReference type="OrthoDB" id="9782250at2"/>
<reference evidence="2" key="1">
    <citation type="submission" date="2009-07" db="EMBL/GenBank/DDBJ databases">
        <authorList>
            <person name="Weinstock G."/>
            <person name="Sodergren E."/>
            <person name="Clifton S."/>
            <person name="Fulton L."/>
            <person name="Fulton B."/>
            <person name="Courtney L."/>
            <person name="Fronick C."/>
            <person name="Harrison M."/>
            <person name="Strong C."/>
            <person name="Farmer C."/>
            <person name="Delahaunty K."/>
            <person name="Markovic C."/>
            <person name="Hall O."/>
            <person name="Minx P."/>
            <person name="Tomlinson C."/>
            <person name="Mitreva M."/>
            <person name="Nelson J."/>
            <person name="Hou S."/>
            <person name="Wollam A."/>
            <person name="Pepin K.H."/>
            <person name="Johnson M."/>
            <person name="Bhonagiri V."/>
            <person name="Nash W.E."/>
            <person name="Warren W."/>
            <person name="Chinwalla A."/>
            <person name="Mardis E.R."/>
            <person name="Wilson R.K."/>
        </authorList>
    </citation>
    <scope>NUCLEOTIDE SEQUENCE [LARGE SCALE GENOMIC DNA]</scope>
    <source>
        <strain evidence="2">DSM 14469</strain>
    </source>
</reference>
<dbReference type="InterPro" id="IPR003675">
    <property type="entry name" value="Rce1/LyrA-like_dom"/>
</dbReference>
<dbReference type="GO" id="GO:0080120">
    <property type="term" value="P:CAAX-box protein maturation"/>
    <property type="evidence" value="ECO:0007669"/>
    <property type="project" value="UniProtKB-ARBA"/>
</dbReference>
<feature type="domain" description="CAAX prenyl protease 2/Lysostaphin resistance protein A-like" evidence="1">
    <location>
        <begin position="118"/>
        <end position="213"/>
    </location>
</feature>
<evidence type="ECO:0000313" key="2">
    <source>
        <dbReference type="EMBL" id="EET58614.1"/>
    </source>
</evidence>
<proteinExistence type="predicted"/>
<protein>
    <recommendedName>
        <fullName evidence="1">CAAX prenyl protease 2/Lysostaphin resistance protein A-like domain-containing protein</fullName>
    </recommendedName>
</protein>
<evidence type="ECO:0000313" key="3">
    <source>
        <dbReference type="Proteomes" id="UP000005561"/>
    </source>
</evidence>
<accession>C6LLA3</accession>
<dbReference type="eggNOG" id="COG1266">
    <property type="taxonomic scope" value="Bacteria"/>
</dbReference>
<sequence>MQRKAKAILHAAAVFLIHIFTVSFSRVAWRMDTSLVVKELAGNCLNLWSVFTAVYLYTKYVMKISLADVYCRKPLFLRRWCIVAVLLPAVVDMFYLFCVKGTLAFENPTLQDLLRIFVSNVLGQGIRAAVTEELLYRGLAFRALQTGFGKKGAAAASVFTYTLIQCMAMSFLNVKDALLTILGTFLMGTALTLVVCESGSIWSAVLIHALYSIFAGDGQILHIDTNQSFPAIWTYTLETDNWLLIGMPGMNTIYRALPSMLGFLLTGILAVCWMRKAGRTGAVTGKRGGPDGA</sequence>